<dbReference type="RefSeq" id="XP_042627540.1">
    <property type="nucleotide sequence ID" value="XM_042771606.1"/>
</dbReference>
<dbReference type="GeneID" id="109104465"/>
<accession>A0A9Q9YW87</accession>
<name>A0A9Q9YW87_CYPCA</name>
<feature type="compositionally biased region" description="Basic and acidic residues" evidence="1">
    <location>
        <begin position="77"/>
        <end position="92"/>
    </location>
</feature>
<organism evidence="2">
    <name type="scientific">Cyprinus carpio</name>
    <name type="common">Common carp</name>
    <dbReference type="NCBI Taxonomy" id="7962"/>
    <lineage>
        <taxon>Eukaryota</taxon>
        <taxon>Metazoa</taxon>
        <taxon>Chordata</taxon>
        <taxon>Craniata</taxon>
        <taxon>Vertebrata</taxon>
        <taxon>Euteleostomi</taxon>
        <taxon>Actinopterygii</taxon>
        <taxon>Neopterygii</taxon>
        <taxon>Teleostei</taxon>
        <taxon>Ostariophysi</taxon>
        <taxon>Cypriniformes</taxon>
        <taxon>Cyprinidae</taxon>
        <taxon>Cyprininae</taxon>
        <taxon>Cyprinus</taxon>
    </lineage>
</organism>
<reference evidence="2" key="1">
    <citation type="submission" date="2025-08" db="UniProtKB">
        <authorList>
            <consortium name="RefSeq"/>
        </authorList>
    </citation>
    <scope>IDENTIFICATION</scope>
    <source>
        <tissue evidence="2">Muscle</tissue>
    </source>
</reference>
<dbReference type="AlphaFoldDB" id="A0A9Q9YW87"/>
<dbReference type="Proteomes" id="UP001155660">
    <property type="component" value="Chromosome A15"/>
</dbReference>
<sequence length="147" mass="15944">MAQETTGHFEAEQSHNAVLLRVDEMERVVERERRQGGSEGRSWQTAAEFHRFPGDGCQSSADAGTQHPEASGGAQLCRERWRDPERRERSDKEEDELCSHFAENTAVRDQGGVVHGELSTAETEGGQQGADGEPCSLGASAGNSSSD</sequence>
<feature type="region of interest" description="Disordered" evidence="1">
    <location>
        <begin position="30"/>
        <end position="147"/>
    </location>
</feature>
<evidence type="ECO:0000256" key="1">
    <source>
        <dbReference type="SAM" id="MobiDB-lite"/>
    </source>
</evidence>
<proteinExistence type="predicted"/>
<gene>
    <name evidence="2" type="primary">LOC109104465</name>
</gene>
<protein>
    <submittedName>
        <fullName evidence="2">Uncharacterized protein LOC109104465 isoform X5</fullName>
    </submittedName>
</protein>
<evidence type="ECO:0000313" key="2">
    <source>
        <dbReference type="RefSeq" id="XP_042627540.1"/>
    </source>
</evidence>